<dbReference type="SMART" id="SM00516">
    <property type="entry name" value="SEC14"/>
    <property type="match status" value="1"/>
</dbReference>
<comment type="caution">
    <text evidence="2">The sequence shown here is derived from an EMBL/GenBank/DDBJ whole genome shotgun (WGS) entry which is preliminary data.</text>
</comment>
<dbReference type="AlphaFoldDB" id="A0A8J2PRU5"/>
<accession>A0A8J2PRU5</accession>
<dbReference type="InterPro" id="IPR001251">
    <property type="entry name" value="CRAL-TRIO_dom"/>
</dbReference>
<dbReference type="PANTHER" id="PTHR23324:SF83">
    <property type="entry name" value="SEC14-LIKE PROTEIN 2"/>
    <property type="match status" value="1"/>
</dbReference>
<dbReference type="Pfam" id="PF00650">
    <property type="entry name" value="CRAL_TRIO"/>
    <property type="match status" value="1"/>
</dbReference>
<sequence length="252" mass="29546">MAAASPTELELIKQFRPKVKDLHLNDDLNSDMELLRWIRAREHDLEAAEKMLRKHIQWREETMYDQIGNWEVPAELKSYIHDEFIGYDRENSPIVFSELGKWNFKKLFQESDSGVECFFNSRWKLIVRATELMRAKRTSDGVPVTQMAIIMNFDGFSIRQTTFQVLRAQSDVARLFEANFPEILKICVIYNVPWFFPKIFSFIKPFLSQKTFGKFHIVGKMSEDTTEFMKSLFPDNITSYICGLKNSSSNVL</sequence>
<evidence type="ECO:0000259" key="1">
    <source>
        <dbReference type="PROSITE" id="PS50191"/>
    </source>
</evidence>
<name>A0A8J2PRU5_9HEXA</name>
<organism evidence="2 3">
    <name type="scientific">Allacma fusca</name>
    <dbReference type="NCBI Taxonomy" id="39272"/>
    <lineage>
        <taxon>Eukaryota</taxon>
        <taxon>Metazoa</taxon>
        <taxon>Ecdysozoa</taxon>
        <taxon>Arthropoda</taxon>
        <taxon>Hexapoda</taxon>
        <taxon>Collembola</taxon>
        <taxon>Symphypleona</taxon>
        <taxon>Sminthuridae</taxon>
        <taxon>Allacma</taxon>
    </lineage>
</organism>
<dbReference type="CDD" id="cd00170">
    <property type="entry name" value="SEC14"/>
    <property type="match status" value="1"/>
</dbReference>
<protein>
    <recommendedName>
        <fullName evidence="1">CRAL-TRIO domain-containing protein</fullName>
    </recommendedName>
</protein>
<dbReference type="InterPro" id="IPR051064">
    <property type="entry name" value="SEC14/CRAL-TRIO_domain"/>
</dbReference>
<gene>
    <name evidence="2" type="ORF">AFUS01_LOCUS41022</name>
</gene>
<dbReference type="PROSITE" id="PS50191">
    <property type="entry name" value="CRAL_TRIO"/>
    <property type="match status" value="1"/>
</dbReference>
<dbReference type="GO" id="GO:0005737">
    <property type="term" value="C:cytoplasm"/>
    <property type="evidence" value="ECO:0007669"/>
    <property type="project" value="TreeGrafter"/>
</dbReference>
<keyword evidence="3" id="KW-1185">Reference proteome</keyword>
<feature type="domain" description="CRAL-TRIO" evidence="1">
    <location>
        <begin position="72"/>
        <end position="249"/>
    </location>
</feature>
<dbReference type="OrthoDB" id="1434354at2759"/>
<evidence type="ECO:0000313" key="2">
    <source>
        <dbReference type="EMBL" id="CAG7831269.1"/>
    </source>
</evidence>
<reference evidence="2" key="1">
    <citation type="submission" date="2021-06" db="EMBL/GenBank/DDBJ databases">
        <authorList>
            <person name="Hodson N. C."/>
            <person name="Mongue J. A."/>
            <person name="Jaron S. K."/>
        </authorList>
    </citation>
    <scope>NUCLEOTIDE SEQUENCE</scope>
</reference>
<dbReference type="EMBL" id="CAJVCH010559684">
    <property type="protein sequence ID" value="CAG7831269.1"/>
    <property type="molecule type" value="Genomic_DNA"/>
</dbReference>
<dbReference type="PANTHER" id="PTHR23324">
    <property type="entry name" value="SEC14 RELATED PROTEIN"/>
    <property type="match status" value="1"/>
</dbReference>
<dbReference type="SMART" id="SM01100">
    <property type="entry name" value="CRAL_TRIO_N"/>
    <property type="match status" value="1"/>
</dbReference>
<dbReference type="InterPro" id="IPR011074">
    <property type="entry name" value="CRAL/TRIO_N_dom"/>
</dbReference>
<evidence type="ECO:0000313" key="3">
    <source>
        <dbReference type="Proteomes" id="UP000708208"/>
    </source>
</evidence>
<proteinExistence type="predicted"/>
<dbReference type="Proteomes" id="UP000708208">
    <property type="component" value="Unassembled WGS sequence"/>
</dbReference>